<name>A0A8H7AEC8_9EURO</name>
<evidence type="ECO:0000313" key="2">
    <source>
        <dbReference type="Proteomes" id="UP000606974"/>
    </source>
</evidence>
<sequence>MINLSRRAVSLRKLAGDDGVEMWYSLGQLASIYRNQGRWTEAEKMEAQAMETSCRVPGDKHPETLTSMANLALTMKEQERREDAIQVMTECVQLPIRS</sequence>
<protein>
    <recommendedName>
        <fullName evidence="3">Kinesin light chain</fullName>
    </recommendedName>
</protein>
<dbReference type="InterPro" id="IPR053137">
    <property type="entry name" value="NLR-like"/>
</dbReference>
<dbReference type="EMBL" id="JAACFV010000098">
    <property type="protein sequence ID" value="KAF7505894.1"/>
    <property type="molecule type" value="Genomic_DNA"/>
</dbReference>
<dbReference type="SUPFAM" id="SSF48452">
    <property type="entry name" value="TPR-like"/>
    <property type="match status" value="1"/>
</dbReference>
<evidence type="ECO:0000313" key="1">
    <source>
        <dbReference type="EMBL" id="KAF7505894.1"/>
    </source>
</evidence>
<dbReference type="PANTHER" id="PTHR46082">
    <property type="entry name" value="ATP/GTP-BINDING PROTEIN-RELATED"/>
    <property type="match status" value="1"/>
</dbReference>
<dbReference type="Gene3D" id="1.25.40.10">
    <property type="entry name" value="Tetratricopeptide repeat domain"/>
    <property type="match status" value="1"/>
</dbReference>
<comment type="caution">
    <text evidence="1">The sequence shown here is derived from an EMBL/GenBank/DDBJ whole genome shotgun (WGS) entry which is preliminary data.</text>
</comment>
<dbReference type="PANTHER" id="PTHR46082:SF11">
    <property type="entry name" value="AAA+ ATPASE DOMAIN-CONTAINING PROTEIN-RELATED"/>
    <property type="match status" value="1"/>
</dbReference>
<dbReference type="InterPro" id="IPR011990">
    <property type="entry name" value="TPR-like_helical_dom_sf"/>
</dbReference>
<dbReference type="OrthoDB" id="5986190at2759"/>
<dbReference type="Pfam" id="PF13424">
    <property type="entry name" value="TPR_12"/>
    <property type="match status" value="1"/>
</dbReference>
<keyword evidence="2" id="KW-1185">Reference proteome</keyword>
<proteinExistence type="predicted"/>
<organism evidence="1 2">
    <name type="scientific">Endocarpon pusillum</name>
    <dbReference type="NCBI Taxonomy" id="364733"/>
    <lineage>
        <taxon>Eukaryota</taxon>
        <taxon>Fungi</taxon>
        <taxon>Dikarya</taxon>
        <taxon>Ascomycota</taxon>
        <taxon>Pezizomycotina</taxon>
        <taxon>Eurotiomycetes</taxon>
        <taxon>Chaetothyriomycetidae</taxon>
        <taxon>Verrucariales</taxon>
        <taxon>Verrucariaceae</taxon>
        <taxon>Endocarpon</taxon>
    </lineage>
</organism>
<evidence type="ECO:0008006" key="3">
    <source>
        <dbReference type="Google" id="ProtNLM"/>
    </source>
</evidence>
<gene>
    <name evidence="1" type="ORF">GJ744_012429</name>
</gene>
<dbReference type="Proteomes" id="UP000606974">
    <property type="component" value="Unassembled WGS sequence"/>
</dbReference>
<reference evidence="1" key="1">
    <citation type="submission" date="2020-02" db="EMBL/GenBank/DDBJ databases">
        <authorList>
            <person name="Palmer J.M."/>
        </authorList>
    </citation>
    <scope>NUCLEOTIDE SEQUENCE</scope>
    <source>
        <strain evidence="1">EPUS1.4</strain>
        <tissue evidence="1">Thallus</tissue>
    </source>
</reference>
<accession>A0A8H7AEC8</accession>
<dbReference type="AlphaFoldDB" id="A0A8H7AEC8"/>